<protein>
    <submittedName>
        <fullName evidence="1 2">Uncharacterized protein</fullName>
    </submittedName>
</protein>
<dbReference type="EMBL" id="CM001220">
    <property type="protein sequence ID" value="KEH29990.1"/>
    <property type="molecule type" value="Genomic_DNA"/>
</dbReference>
<proteinExistence type="predicted"/>
<dbReference type="EnsemblPlants" id="KEH29990">
    <property type="protein sequence ID" value="KEH29990"/>
    <property type="gene ID" value="MTR_4g057740"/>
</dbReference>
<reference evidence="2" key="3">
    <citation type="submission" date="2015-04" db="UniProtKB">
        <authorList>
            <consortium name="EnsemblPlants"/>
        </authorList>
    </citation>
    <scope>IDENTIFICATION</scope>
    <source>
        <strain evidence="2">cv. Jemalong A17</strain>
    </source>
</reference>
<dbReference type="HOGENOM" id="CLU_1930670_0_0_1"/>
<dbReference type="AlphaFoldDB" id="A0A072UVW4"/>
<sequence length="131" mass="14584">MCLIKFSGITRKVSYWKNFHSNHKVGDIKTARLGETLLAIILYRGFVQKNTLFNSPAKSSSMLIINATAMTFLWVSITPLLTPVVPDEYNKAAVSLCFTSFSGNSVTSHAVSINDSKLVKFEFEPVTLITY</sequence>
<evidence type="ECO:0000313" key="1">
    <source>
        <dbReference type="EMBL" id="KEH29990.1"/>
    </source>
</evidence>
<reference evidence="1 3" key="2">
    <citation type="journal article" date="2014" name="BMC Genomics">
        <title>An improved genome release (version Mt4.0) for the model legume Medicago truncatula.</title>
        <authorList>
            <person name="Tang H."/>
            <person name="Krishnakumar V."/>
            <person name="Bidwell S."/>
            <person name="Rosen B."/>
            <person name="Chan A."/>
            <person name="Zhou S."/>
            <person name="Gentzbittel L."/>
            <person name="Childs K.L."/>
            <person name="Yandell M."/>
            <person name="Gundlach H."/>
            <person name="Mayer K.F."/>
            <person name="Schwartz D.C."/>
            <person name="Town C.D."/>
        </authorList>
    </citation>
    <scope>GENOME REANNOTATION</scope>
    <source>
        <strain evidence="1">A17</strain>
        <strain evidence="2 3">cv. Jemalong A17</strain>
    </source>
</reference>
<accession>A0A072UVW4</accession>
<organism evidence="1 3">
    <name type="scientific">Medicago truncatula</name>
    <name type="common">Barrel medic</name>
    <name type="synonym">Medicago tribuloides</name>
    <dbReference type="NCBI Taxonomy" id="3880"/>
    <lineage>
        <taxon>Eukaryota</taxon>
        <taxon>Viridiplantae</taxon>
        <taxon>Streptophyta</taxon>
        <taxon>Embryophyta</taxon>
        <taxon>Tracheophyta</taxon>
        <taxon>Spermatophyta</taxon>
        <taxon>Magnoliopsida</taxon>
        <taxon>eudicotyledons</taxon>
        <taxon>Gunneridae</taxon>
        <taxon>Pentapetalae</taxon>
        <taxon>rosids</taxon>
        <taxon>fabids</taxon>
        <taxon>Fabales</taxon>
        <taxon>Fabaceae</taxon>
        <taxon>Papilionoideae</taxon>
        <taxon>50 kb inversion clade</taxon>
        <taxon>NPAAA clade</taxon>
        <taxon>Hologalegina</taxon>
        <taxon>IRL clade</taxon>
        <taxon>Trifolieae</taxon>
        <taxon>Medicago</taxon>
    </lineage>
</organism>
<dbReference type="Proteomes" id="UP000002051">
    <property type="component" value="Chromosome 4"/>
</dbReference>
<name>A0A072UVW4_MEDTR</name>
<evidence type="ECO:0000313" key="2">
    <source>
        <dbReference type="EnsemblPlants" id="KEH29990"/>
    </source>
</evidence>
<evidence type="ECO:0000313" key="3">
    <source>
        <dbReference type="Proteomes" id="UP000002051"/>
    </source>
</evidence>
<reference evidence="1 3" key="1">
    <citation type="journal article" date="2011" name="Nature">
        <title>The Medicago genome provides insight into the evolution of rhizobial symbioses.</title>
        <authorList>
            <person name="Young N.D."/>
            <person name="Debelle F."/>
            <person name="Oldroyd G.E."/>
            <person name="Geurts R."/>
            <person name="Cannon S.B."/>
            <person name="Udvardi M.K."/>
            <person name="Benedito V.A."/>
            <person name="Mayer K.F."/>
            <person name="Gouzy J."/>
            <person name="Schoof H."/>
            <person name="Van de Peer Y."/>
            <person name="Proost S."/>
            <person name="Cook D.R."/>
            <person name="Meyers B.C."/>
            <person name="Spannagl M."/>
            <person name="Cheung F."/>
            <person name="De Mita S."/>
            <person name="Krishnakumar V."/>
            <person name="Gundlach H."/>
            <person name="Zhou S."/>
            <person name="Mudge J."/>
            <person name="Bharti A.K."/>
            <person name="Murray J.D."/>
            <person name="Naoumkina M.A."/>
            <person name="Rosen B."/>
            <person name="Silverstein K.A."/>
            <person name="Tang H."/>
            <person name="Rombauts S."/>
            <person name="Zhao P.X."/>
            <person name="Zhou P."/>
            <person name="Barbe V."/>
            <person name="Bardou P."/>
            <person name="Bechner M."/>
            <person name="Bellec A."/>
            <person name="Berger A."/>
            <person name="Berges H."/>
            <person name="Bidwell S."/>
            <person name="Bisseling T."/>
            <person name="Choisne N."/>
            <person name="Couloux A."/>
            <person name="Denny R."/>
            <person name="Deshpande S."/>
            <person name="Dai X."/>
            <person name="Doyle J.J."/>
            <person name="Dudez A.M."/>
            <person name="Farmer A.D."/>
            <person name="Fouteau S."/>
            <person name="Franken C."/>
            <person name="Gibelin C."/>
            <person name="Gish J."/>
            <person name="Goldstein S."/>
            <person name="Gonzalez A.J."/>
            <person name="Green P.J."/>
            <person name="Hallab A."/>
            <person name="Hartog M."/>
            <person name="Hua A."/>
            <person name="Humphray S.J."/>
            <person name="Jeong D.H."/>
            <person name="Jing Y."/>
            <person name="Jocker A."/>
            <person name="Kenton S.M."/>
            <person name="Kim D.J."/>
            <person name="Klee K."/>
            <person name="Lai H."/>
            <person name="Lang C."/>
            <person name="Lin S."/>
            <person name="Macmil S.L."/>
            <person name="Magdelenat G."/>
            <person name="Matthews L."/>
            <person name="McCorrison J."/>
            <person name="Monaghan E.L."/>
            <person name="Mun J.H."/>
            <person name="Najar F.Z."/>
            <person name="Nicholson C."/>
            <person name="Noirot C."/>
            <person name="O'Bleness M."/>
            <person name="Paule C.R."/>
            <person name="Poulain J."/>
            <person name="Prion F."/>
            <person name="Qin B."/>
            <person name="Qu C."/>
            <person name="Retzel E.F."/>
            <person name="Riddle C."/>
            <person name="Sallet E."/>
            <person name="Samain S."/>
            <person name="Samson N."/>
            <person name="Sanders I."/>
            <person name="Saurat O."/>
            <person name="Scarpelli C."/>
            <person name="Schiex T."/>
            <person name="Segurens B."/>
            <person name="Severin A.J."/>
            <person name="Sherrier D.J."/>
            <person name="Shi R."/>
            <person name="Sims S."/>
            <person name="Singer S.R."/>
            <person name="Sinharoy S."/>
            <person name="Sterck L."/>
            <person name="Viollet A."/>
            <person name="Wang B.B."/>
            <person name="Wang K."/>
            <person name="Wang M."/>
            <person name="Wang X."/>
            <person name="Warfsmann J."/>
            <person name="Weissenbach J."/>
            <person name="White D.D."/>
            <person name="White J.D."/>
            <person name="Wiley G.B."/>
            <person name="Wincker P."/>
            <person name="Xing Y."/>
            <person name="Yang L."/>
            <person name="Yao Z."/>
            <person name="Ying F."/>
            <person name="Zhai J."/>
            <person name="Zhou L."/>
            <person name="Zuber A."/>
            <person name="Denarie J."/>
            <person name="Dixon R.A."/>
            <person name="May G.D."/>
            <person name="Schwartz D.C."/>
            <person name="Rogers J."/>
            <person name="Quetier F."/>
            <person name="Town C.D."/>
            <person name="Roe B.A."/>
        </authorList>
    </citation>
    <scope>NUCLEOTIDE SEQUENCE [LARGE SCALE GENOMIC DNA]</scope>
    <source>
        <strain evidence="1">A17</strain>
        <strain evidence="2 3">cv. Jemalong A17</strain>
    </source>
</reference>
<keyword evidence="3" id="KW-1185">Reference proteome</keyword>
<gene>
    <name evidence="1" type="ordered locus">MTR_4g057740</name>
</gene>